<feature type="transmembrane region" description="Helical" evidence="6">
    <location>
        <begin position="212"/>
        <end position="232"/>
    </location>
</feature>
<dbReference type="Proteomes" id="UP000747542">
    <property type="component" value="Unassembled WGS sequence"/>
</dbReference>
<sequence>MSVLHLCLALTPLALTCLALTCLALTPLALTCLALTPLALTPLALTCLAITCPKKYHELGKRRLDTMIPLGPPEVVATLPPLQLDLEDYASPAFPTPFIHIVRWSKIWGCLPVSYSYSARSWRLSPFLTCWVICAIGFNVPTFYDCIKSSLGTDGLMLYVMIMIVCVMSISGVSMHVLALLHYDEWIDFLNNWMTFERKFPPLTVGVHSFRVSFPLFIGFFLYITFFVVNILNELRFNLINNDGVWRMLSLVYVYVIYSFTLSMPILWVVMASKVFSVCLCHIRRELESIMECVRFGIRCTNSPIQKCIATGDMNRMQEAVLDLAKIIEGFKAIMGPFMLVIIPHHIVSLICFLYWTLVSILDYSDWYFPLSFSLLSAQAIMPIFCGAIYSEDVHTQKEALIEPLIILKGSMTDEAAKHKMTTLIDHLDRLDAQIEGRGFFTLNKGMATTWGKFLESWMIFERKFRNLTTGVHSFRLAVPLYVGFLICVTFFVVNILNELRFNLINNDGVWRMLSLVYVYVIYSFTLSMPILWVVMASKVFAHCLCHIRRELESILECAKFGETCTLPVQKCIAEGDISRLQDAVLELRRIIKAFKAIMGPFMLVIIPHHIISLICFLYWTLVSTLDYSDWYFPLSFGLLSIQAIAPIFCGAIYSEEVQTQKNSLIEPLLMLKGTLKEEEAKVKIKINHKYKQGTSIALAGHFCGSSPYG</sequence>
<feature type="transmembrane region" description="Helical" evidence="6">
    <location>
        <begin position="517"/>
        <end position="542"/>
    </location>
</feature>
<evidence type="ECO:0000256" key="1">
    <source>
        <dbReference type="ARBA" id="ARBA00004651"/>
    </source>
</evidence>
<organism evidence="8 9">
    <name type="scientific">Homarus americanus</name>
    <name type="common">American lobster</name>
    <dbReference type="NCBI Taxonomy" id="6706"/>
    <lineage>
        <taxon>Eukaryota</taxon>
        <taxon>Metazoa</taxon>
        <taxon>Ecdysozoa</taxon>
        <taxon>Arthropoda</taxon>
        <taxon>Crustacea</taxon>
        <taxon>Multicrustacea</taxon>
        <taxon>Malacostraca</taxon>
        <taxon>Eumalacostraca</taxon>
        <taxon>Eucarida</taxon>
        <taxon>Decapoda</taxon>
        <taxon>Pleocyemata</taxon>
        <taxon>Astacidea</taxon>
        <taxon>Nephropoidea</taxon>
        <taxon>Nephropidae</taxon>
        <taxon>Homarus</taxon>
    </lineage>
</organism>
<proteinExistence type="predicted"/>
<keyword evidence="5 6" id="KW-0472">Membrane</keyword>
<feature type="transmembrane region" description="Helical" evidence="6">
    <location>
        <begin position="252"/>
        <end position="276"/>
    </location>
</feature>
<feature type="signal peptide" evidence="7">
    <location>
        <begin position="1"/>
        <end position="19"/>
    </location>
</feature>
<comment type="caution">
    <text evidence="8">The sequence shown here is derived from an EMBL/GenBank/DDBJ whole genome shotgun (WGS) entry which is preliminary data.</text>
</comment>
<feature type="transmembrane region" description="Helical" evidence="6">
    <location>
        <begin position="475"/>
        <end position="497"/>
    </location>
</feature>
<evidence type="ECO:0000313" key="9">
    <source>
        <dbReference type="Proteomes" id="UP000747542"/>
    </source>
</evidence>
<dbReference type="GO" id="GO:0005886">
    <property type="term" value="C:plasma membrane"/>
    <property type="evidence" value="ECO:0007669"/>
    <property type="project" value="UniProtKB-SubCell"/>
</dbReference>
<accession>A0A8J5J834</accession>
<feature type="transmembrane region" description="Helical" evidence="6">
    <location>
        <begin position="124"/>
        <end position="144"/>
    </location>
</feature>
<gene>
    <name evidence="8" type="ORF">Hamer_G018248</name>
</gene>
<evidence type="ECO:0000256" key="3">
    <source>
        <dbReference type="ARBA" id="ARBA00022692"/>
    </source>
</evidence>
<feature type="non-terminal residue" evidence="8">
    <location>
        <position position="710"/>
    </location>
</feature>
<keyword evidence="4 6" id="KW-1133">Transmembrane helix</keyword>
<reference evidence="8" key="1">
    <citation type="journal article" date="2021" name="Sci. Adv.">
        <title>The American lobster genome reveals insights on longevity, neural, and immune adaptations.</title>
        <authorList>
            <person name="Polinski J.M."/>
            <person name="Zimin A.V."/>
            <person name="Clark K.F."/>
            <person name="Kohn A.B."/>
            <person name="Sadowski N."/>
            <person name="Timp W."/>
            <person name="Ptitsyn A."/>
            <person name="Khanna P."/>
            <person name="Romanova D.Y."/>
            <person name="Williams P."/>
            <person name="Greenwood S.J."/>
            <person name="Moroz L.L."/>
            <person name="Walt D.R."/>
            <person name="Bodnar A.G."/>
        </authorList>
    </citation>
    <scope>NUCLEOTIDE SEQUENCE</scope>
    <source>
        <strain evidence="8">GMGI-L3</strain>
    </source>
</reference>
<feature type="transmembrane region" description="Helical" evidence="6">
    <location>
        <begin position="34"/>
        <end position="53"/>
    </location>
</feature>
<evidence type="ECO:0000256" key="5">
    <source>
        <dbReference type="ARBA" id="ARBA00023136"/>
    </source>
</evidence>
<protein>
    <submittedName>
        <fullName evidence="8">Putative 7tm Chemosensory receptor-containing protein 1</fullName>
    </submittedName>
</protein>
<feature type="transmembrane region" description="Helical" evidence="6">
    <location>
        <begin position="368"/>
        <end position="390"/>
    </location>
</feature>
<name>A0A8J5J834_HOMAM</name>
<evidence type="ECO:0000313" key="8">
    <source>
        <dbReference type="EMBL" id="KAG7154497.1"/>
    </source>
</evidence>
<feature type="transmembrane region" description="Helical" evidence="6">
    <location>
        <begin position="156"/>
        <end position="181"/>
    </location>
</feature>
<keyword evidence="9" id="KW-1185">Reference proteome</keyword>
<dbReference type="GO" id="GO:0050909">
    <property type="term" value="P:sensory perception of taste"/>
    <property type="evidence" value="ECO:0007669"/>
    <property type="project" value="InterPro"/>
</dbReference>
<dbReference type="Pfam" id="PF08395">
    <property type="entry name" value="7tm_7"/>
    <property type="match status" value="2"/>
</dbReference>
<evidence type="ECO:0000256" key="2">
    <source>
        <dbReference type="ARBA" id="ARBA00022475"/>
    </source>
</evidence>
<dbReference type="AlphaFoldDB" id="A0A8J5J834"/>
<feature type="transmembrane region" description="Helical" evidence="6">
    <location>
        <begin position="334"/>
        <end position="356"/>
    </location>
</feature>
<keyword evidence="7" id="KW-0732">Signal</keyword>
<evidence type="ECO:0000256" key="4">
    <source>
        <dbReference type="ARBA" id="ARBA00022989"/>
    </source>
</evidence>
<keyword evidence="3 6" id="KW-0812">Transmembrane</keyword>
<comment type="subcellular location">
    <subcellularLocation>
        <location evidence="1">Cell membrane</location>
        <topology evidence="1">Multi-pass membrane protein</topology>
    </subcellularLocation>
</comment>
<keyword evidence="2" id="KW-1003">Cell membrane</keyword>
<feature type="transmembrane region" description="Helical" evidence="6">
    <location>
        <begin position="598"/>
        <end position="620"/>
    </location>
</feature>
<keyword evidence="8" id="KW-0675">Receptor</keyword>
<feature type="chain" id="PRO_5035159743" evidence="7">
    <location>
        <begin position="20"/>
        <end position="710"/>
    </location>
</feature>
<evidence type="ECO:0000256" key="7">
    <source>
        <dbReference type="SAM" id="SignalP"/>
    </source>
</evidence>
<feature type="transmembrane region" description="Helical" evidence="6">
    <location>
        <begin position="632"/>
        <end position="654"/>
    </location>
</feature>
<dbReference type="EMBL" id="JAHLQT010044460">
    <property type="protein sequence ID" value="KAG7154497.1"/>
    <property type="molecule type" value="Genomic_DNA"/>
</dbReference>
<evidence type="ECO:0000256" key="6">
    <source>
        <dbReference type="SAM" id="Phobius"/>
    </source>
</evidence>
<dbReference type="InterPro" id="IPR013604">
    <property type="entry name" value="7TM_chemorcpt"/>
</dbReference>